<dbReference type="RefSeq" id="WP_059337246.1">
    <property type="nucleotide sequence ID" value="NZ_CP023887.1"/>
</dbReference>
<gene>
    <name evidence="2" type="ORF">CRN13_00030</name>
</gene>
<name>A0A291VMJ6_RAOOR</name>
<organism evidence="2">
    <name type="scientific">Raoultella ornithinolytica</name>
    <name type="common">Klebsiella ornithinolytica</name>
    <dbReference type="NCBI Taxonomy" id="54291"/>
    <lineage>
        <taxon>Bacteria</taxon>
        <taxon>Pseudomonadati</taxon>
        <taxon>Pseudomonadota</taxon>
        <taxon>Gammaproteobacteria</taxon>
        <taxon>Enterobacterales</taxon>
        <taxon>Enterobacteriaceae</taxon>
        <taxon>Klebsiella/Raoultella group</taxon>
        <taxon>Raoultella</taxon>
    </lineage>
</organism>
<evidence type="ECO:0000256" key="1">
    <source>
        <dbReference type="SAM" id="SignalP"/>
    </source>
</evidence>
<dbReference type="AlphaFoldDB" id="A0A291VMJ6"/>
<sequence length="195" mass="20884">MIRKIFFASAIVVAISGCTAMDKLAGMGVVSQQTSTFDNSTVIEVSPNSLYDPNSTWGTPLQLGAIWSSAYPDEAGLILSYNSNVSSGNAAYLGLTGIDINVDGKISSYKAQQQTNLSSSSYNSVSKTIYTSSKNTIVIPYKLLESMVSAKNCRIRIHTSQGNQDIDFSAQSIPGGKATAIVSIKEFLAKVERFK</sequence>
<dbReference type="PROSITE" id="PS51257">
    <property type="entry name" value="PROKAR_LIPOPROTEIN"/>
    <property type="match status" value="1"/>
</dbReference>
<proteinExistence type="predicted"/>
<protein>
    <recommendedName>
        <fullName evidence="3">Lipoprotein</fullName>
    </recommendedName>
</protein>
<keyword evidence="1" id="KW-0732">Signal</keyword>
<evidence type="ECO:0000313" key="2">
    <source>
        <dbReference type="EMBL" id="ATM18904.1"/>
    </source>
</evidence>
<geneLocation type="plasmid" evidence="2">
    <name>unnamed</name>
</geneLocation>
<accession>A0A291VMJ6</accession>
<feature type="chain" id="PRO_5012719458" description="Lipoprotein" evidence="1">
    <location>
        <begin position="21"/>
        <end position="195"/>
    </location>
</feature>
<keyword evidence="2" id="KW-0614">Plasmid</keyword>
<dbReference type="EMBL" id="CP023887">
    <property type="protein sequence ID" value="ATM18904.1"/>
    <property type="molecule type" value="Genomic_DNA"/>
</dbReference>
<evidence type="ECO:0008006" key="3">
    <source>
        <dbReference type="Google" id="ProtNLM"/>
    </source>
</evidence>
<feature type="signal peptide" evidence="1">
    <location>
        <begin position="1"/>
        <end position="20"/>
    </location>
</feature>
<reference evidence="2" key="1">
    <citation type="submission" date="2017-10" db="EMBL/GenBank/DDBJ databases">
        <title>FDA dAtabase for Regulatory Grade micrObial Sequences (FDA-ARGOS): Supporting development and validation of Infectious Disease Dx tests.</title>
        <authorList>
            <person name="Croxen M."/>
            <person name="Tallon L.J."/>
            <person name="Sadzewicz L."/>
            <person name="Ott S."/>
            <person name="Zhao X."/>
            <person name="Nagaraj S."/>
            <person name="Vavikolanu K."/>
            <person name="Aluvathingal J."/>
            <person name="Nadendla S."/>
            <person name="Geyer C."/>
            <person name="Sichtig H."/>
        </authorList>
    </citation>
    <scope>NUCLEOTIDE SEQUENCE</scope>
    <source>
        <strain evidence="2">FDAARGOS_431</strain>
        <plasmid evidence="2">unnamed</plasmid>
    </source>
</reference>